<proteinExistence type="predicted"/>
<gene>
    <name evidence="2" type="ORF">UU56_C0021G0013</name>
</gene>
<organism evidence="2 3">
    <name type="scientific">Candidatus Curtissbacteria bacterium GW2011_GWA2_41_24</name>
    <dbReference type="NCBI Taxonomy" id="1618411"/>
    <lineage>
        <taxon>Bacteria</taxon>
        <taxon>Candidatus Curtissiibacteriota</taxon>
    </lineage>
</organism>
<keyword evidence="1" id="KW-1133">Transmembrane helix</keyword>
<keyword evidence="1" id="KW-0812">Transmembrane</keyword>
<dbReference type="InterPro" id="IPR023346">
    <property type="entry name" value="Lysozyme-like_dom_sf"/>
</dbReference>
<accession>A0A0G0VQR8</accession>
<dbReference type="AlphaFoldDB" id="A0A0G0VQR8"/>
<dbReference type="EMBL" id="LCBC01000021">
    <property type="protein sequence ID" value="KKS03265.1"/>
    <property type="molecule type" value="Genomic_DNA"/>
</dbReference>
<name>A0A0G0VQR8_9BACT</name>
<keyword evidence="1" id="KW-0472">Membrane</keyword>
<dbReference type="SUPFAM" id="SSF53955">
    <property type="entry name" value="Lysozyme-like"/>
    <property type="match status" value="1"/>
</dbReference>
<comment type="caution">
    <text evidence="2">The sequence shown here is derived from an EMBL/GenBank/DDBJ whole genome shotgun (WGS) entry which is preliminary data.</text>
</comment>
<dbReference type="Proteomes" id="UP000034493">
    <property type="component" value="Unassembled WGS sequence"/>
</dbReference>
<sequence>MFKLGLILFWLLVTPLVLLLSGFLILQKNSITGKLNADASQIGIELNSQNHIDGQVLGTQIHDLRPYYVANFLKNTKLEPYAQLMVETSDKYGIDYRLIPAIAMRESGGGNAIKEVTHNAWGFENGRTVFDSWESAIETVAKTLKEKYIAKGLTTPEEIMPVYAPPQIENGGKWAQDINFLLLESSLPLLSEYLAKPVQLQLLVFLPLKLTRNWLKNSQNKFNQVP</sequence>
<evidence type="ECO:0000256" key="1">
    <source>
        <dbReference type="SAM" id="Phobius"/>
    </source>
</evidence>
<evidence type="ECO:0008006" key="4">
    <source>
        <dbReference type="Google" id="ProtNLM"/>
    </source>
</evidence>
<feature type="transmembrane region" description="Helical" evidence="1">
    <location>
        <begin position="6"/>
        <end position="26"/>
    </location>
</feature>
<dbReference type="Gene3D" id="1.10.530.10">
    <property type="match status" value="1"/>
</dbReference>
<evidence type="ECO:0000313" key="2">
    <source>
        <dbReference type="EMBL" id="KKS03265.1"/>
    </source>
</evidence>
<protein>
    <recommendedName>
        <fullName evidence="4">Mannosyl-glycoprotein endo-beta-N-acetylglucosamidase-like domain-containing protein</fullName>
    </recommendedName>
</protein>
<evidence type="ECO:0000313" key="3">
    <source>
        <dbReference type="Proteomes" id="UP000034493"/>
    </source>
</evidence>
<reference evidence="2 3" key="1">
    <citation type="journal article" date="2015" name="Nature">
        <title>rRNA introns, odd ribosomes, and small enigmatic genomes across a large radiation of phyla.</title>
        <authorList>
            <person name="Brown C.T."/>
            <person name="Hug L.A."/>
            <person name="Thomas B.C."/>
            <person name="Sharon I."/>
            <person name="Castelle C.J."/>
            <person name="Singh A."/>
            <person name="Wilkins M.J."/>
            <person name="Williams K.H."/>
            <person name="Banfield J.F."/>
        </authorList>
    </citation>
    <scope>NUCLEOTIDE SEQUENCE [LARGE SCALE GENOMIC DNA]</scope>
</reference>